<dbReference type="GO" id="GO:0006895">
    <property type="term" value="P:Golgi to endosome transport"/>
    <property type="evidence" value="ECO:0007669"/>
    <property type="project" value="InterPro"/>
</dbReference>
<name>A0A7S1KMI6_9EUKA</name>
<dbReference type="EMBL" id="HBGD01002529">
    <property type="protein sequence ID" value="CAD9078879.1"/>
    <property type="molecule type" value="Transcribed_RNA"/>
</dbReference>
<protein>
    <recommendedName>
        <fullName evidence="9">Dopey N-terminal domain-containing protein</fullName>
    </recommendedName>
</protein>
<accession>A0A7S1KMI6</accession>
<dbReference type="PANTHER" id="PTHR14042:SF24">
    <property type="entry name" value="PROTEIN DOPEY-1 HOMOLOG"/>
    <property type="match status" value="1"/>
</dbReference>
<keyword evidence="1" id="KW-0813">Transport</keyword>
<evidence type="ECO:0000256" key="5">
    <source>
        <dbReference type="SAM" id="Phobius"/>
    </source>
</evidence>
<keyword evidence="5" id="KW-0812">Transmembrane</keyword>
<dbReference type="GO" id="GO:0005802">
    <property type="term" value="C:trans-Golgi network"/>
    <property type="evidence" value="ECO:0007669"/>
    <property type="project" value="TreeGrafter"/>
</dbReference>
<dbReference type="InterPro" id="IPR007249">
    <property type="entry name" value="DOP1_N"/>
</dbReference>
<feature type="region of interest" description="Disordered" evidence="4">
    <location>
        <begin position="491"/>
        <end position="512"/>
    </location>
</feature>
<dbReference type="GO" id="GO:0005768">
    <property type="term" value="C:endosome"/>
    <property type="evidence" value="ECO:0007669"/>
    <property type="project" value="TreeGrafter"/>
</dbReference>
<sequence>MHALFSSNSANSQSLASLSDSDLQKKSRYKHFNDEITTILTSFEKSKDWTDVVKYLQKLHRVIQKYLGKCPVLPQSHALSKRLAQCLNPNMPHGVHKMTLDIYMCIFSKLKHAERLEKWSGVLLNGIFLFFPFAALGVKPKLFELFRDFLLTLDEEKLFPLLPGLITSLLSGLEEDSTSEVYRLSLCLLNDVRAKVGDDLFLKAFYESVYNAGNRRESGFKYLEAMFKMSQLDEDEVAQLLLQGKKRLALNTFIVCSHDPQNKAQRTVLDFLIAHYPIQNAHFTQDEKVAILTSLLPLLRMKDVSISRRVFSWMFGSGHFNKEVYQNTQEIHTHAFRRLFQKKYPDGLSAKKPLQILLYVLEKVPADDALDYVHHYLLDIMEFLHKHSEGTLFHQDVLINARDVFAIIKEENVWRELYDLVKRAERESSDETLRLLDMVGSVSNLLTEEVHKHTATLLEHLLGCLEVRLSQHTLSRNASQQSLDLQQVLDTNDESTPGASATPDDMDETSEHEVSMMRVLSTNLVLITSAFSKLQNPVMEQVTGVCDQMESIFALFAQHHVLPTKNQSGAVTDAFTIDLFKNLCSFIGVLLKKQMELDEHQETLTMPRFIEVLYECCFHSDVILAVHCMSLMLYYMQPDTVGLTENVKVHLCQGEDYASRMVRRLWALLVPQTEQAHFEVVRMLVQLNRLNPEACESLVSLAFHSHSLKLKISAHRKFSLMWRLMDDLGVKERMFDDGVLRMLESIKSDHTSLRLVGRSWLLQSCSNVARLLDPLFHKIVDQQKLLSMLASHGKGFVGGLTPSTSIFDQSRSRFIITLLQQIVDVYPQRFLSQCISTPCTVNVTENYGQYVKKSQFSDQTPHRSSAAVDIEISNYFSLLVLTCLRIMDSTTDESHTSAMDESEVEFTESLMRETLRTNSVILLRSLLLSAKDYSTTASVSASISEHVVIHLQKSVRDNDAVFQAELLGLLYVILFILNQASSQNFKITNLDSQESPVIHVVHSTHFLPTLLQGIQVANQAQTSESFHSYSLLTYWVDHIISFLPYLHTALPSVITAIVPSLCDIIKENAVAGIDSLRSQAILVSLRGLNKLLKYCVLNASSNSVASTPMSEQTPISARTSGAETVLAPFKLIPGMSNVTDFIKDVFVHEIQEEEAISPNSEARQFMFSELHSILLTMTIVWKSLRSSFSGPQSSLLMISHSTRHEIEKAIVRFVDPLAKKYDLNLMSSFIQVWHGLHPECDDDEQSLQVRSHELDVHVVDVLNNLNSVRPEDIVDSLVKVIVSTRLQRSVSKEKTALHFLNNYLRKCMVTDDSQGVLSKLVHLYRLLLSGNPDVYSLNILLRTLHRYLKRWPSVEDRRLRQALKDITQKLLESCLQACVREMVKQSANKNISSTANVAQYDSSVQLLRLLSSVTIDILLKVFDDREKIISLVQAMMQPLVLILKNCQIENIVRQKEAVILLNTFKSHNILHLRAVRKELLESFNDASFFKTSPETLELYKSIFSEIIKDSTFQDQFSKFQRQVSSIFLNRDSEALSRSRTIKRLSFLFFCGRKDEYASHLNPMMEKLVENLKPNSHPLVVSHCLFCLRVLLTRMSSGNFSEFWPIIVSALMQLLTSPATMTQPEVLLETIKLIDYAIVVQAEPFETFKWIFISTPGVLVPNTDFPEDKQFVPLIHKLGMSTTVFQHENFQADHQQKTCFHSAPRGLDEFALRAPVSDFGNDAEKIKRTVNNLVSAERYEYLCSSYDVDKKHLNDLLLHDFSELSSDDLEDLNHNVTAARRLYRSESTKSIGASEDGMEDSSQWILVKTGRHRSASSLEKREIGFDSILEKEHDVEAGGPSSL</sequence>
<keyword evidence="5" id="KW-0472">Membrane</keyword>
<evidence type="ECO:0008006" key="9">
    <source>
        <dbReference type="Google" id="ProtNLM"/>
    </source>
</evidence>
<dbReference type="PANTHER" id="PTHR14042">
    <property type="entry name" value="DOPEY-RELATED"/>
    <property type="match status" value="1"/>
</dbReference>
<dbReference type="InterPro" id="IPR056457">
    <property type="entry name" value="DOP1_C"/>
</dbReference>
<feature type="transmembrane region" description="Helical" evidence="5">
    <location>
        <begin position="119"/>
        <end position="138"/>
    </location>
</feature>
<evidence type="ECO:0000256" key="3">
    <source>
        <dbReference type="ARBA" id="ARBA00046326"/>
    </source>
</evidence>
<keyword evidence="2" id="KW-0653">Protein transport</keyword>
<evidence type="ECO:0000256" key="4">
    <source>
        <dbReference type="SAM" id="MobiDB-lite"/>
    </source>
</evidence>
<dbReference type="Pfam" id="PF24598">
    <property type="entry name" value="DOP1_C"/>
    <property type="match status" value="1"/>
</dbReference>
<keyword evidence="5" id="KW-1133">Transmembrane helix</keyword>
<reference evidence="8" key="1">
    <citation type="submission" date="2021-01" db="EMBL/GenBank/DDBJ databases">
        <authorList>
            <person name="Corre E."/>
            <person name="Pelletier E."/>
            <person name="Niang G."/>
            <person name="Scheremetjew M."/>
            <person name="Finn R."/>
            <person name="Kale V."/>
            <person name="Holt S."/>
            <person name="Cochrane G."/>
            <person name="Meng A."/>
            <person name="Brown T."/>
            <person name="Cohen L."/>
        </authorList>
    </citation>
    <scope>NUCLEOTIDE SEQUENCE</scope>
    <source>
        <strain evidence="8">WS</strain>
    </source>
</reference>
<dbReference type="Pfam" id="PF04118">
    <property type="entry name" value="Dopey_N"/>
    <property type="match status" value="1"/>
</dbReference>
<gene>
    <name evidence="8" type="ORF">PCOS0759_LOCUS2111</name>
</gene>
<evidence type="ECO:0000256" key="2">
    <source>
        <dbReference type="ARBA" id="ARBA00022927"/>
    </source>
</evidence>
<evidence type="ECO:0000313" key="8">
    <source>
        <dbReference type="EMBL" id="CAD9078879.1"/>
    </source>
</evidence>
<evidence type="ECO:0000256" key="1">
    <source>
        <dbReference type="ARBA" id="ARBA00022448"/>
    </source>
</evidence>
<comment type="similarity">
    <text evidence="3">Belongs to the DOP1 family.</text>
</comment>
<dbReference type="SUPFAM" id="SSF48371">
    <property type="entry name" value="ARM repeat"/>
    <property type="match status" value="1"/>
</dbReference>
<feature type="domain" description="DOP1 N-terminal" evidence="6">
    <location>
        <begin position="27"/>
        <end position="317"/>
    </location>
</feature>
<dbReference type="InterPro" id="IPR040314">
    <property type="entry name" value="DOP1"/>
</dbReference>
<feature type="domain" description="DOP1-like C-terminal" evidence="7">
    <location>
        <begin position="1352"/>
        <end position="1655"/>
    </location>
</feature>
<organism evidence="8">
    <name type="scientific">Percolomonas cosmopolitus</name>
    <dbReference type="NCBI Taxonomy" id="63605"/>
    <lineage>
        <taxon>Eukaryota</taxon>
        <taxon>Discoba</taxon>
        <taxon>Heterolobosea</taxon>
        <taxon>Tetramitia</taxon>
        <taxon>Eutetramitia</taxon>
        <taxon>Percolomonadidae</taxon>
        <taxon>Percolomonas</taxon>
    </lineage>
</organism>
<evidence type="ECO:0000259" key="6">
    <source>
        <dbReference type="Pfam" id="PF04118"/>
    </source>
</evidence>
<dbReference type="InterPro" id="IPR016024">
    <property type="entry name" value="ARM-type_fold"/>
</dbReference>
<evidence type="ECO:0000259" key="7">
    <source>
        <dbReference type="Pfam" id="PF24598"/>
    </source>
</evidence>
<proteinExistence type="inferred from homology"/>
<dbReference type="GO" id="GO:0005829">
    <property type="term" value="C:cytosol"/>
    <property type="evidence" value="ECO:0007669"/>
    <property type="project" value="GOC"/>
</dbReference>
<dbReference type="GO" id="GO:0015031">
    <property type="term" value="P:protein transport"/>
    <property type="evidence" value="ECO:0007669"/>
    <property type="project" value="UniProtKB-KW"/>
</dbReference>